<feature type="transmembrane region" description="Helical" evidence="6">
    <location>
        <begin position="152"/>
        <end position="169"/>
    </location>
</feature>
<feature type="transmembrane region" description="Helical" evidence="6">
    <location>
        <begin position="181"/>
        <end position="202"/>
    </location>
</feature>
<evidence type="ECO:0000256" key="2">
    <source>
        <dbReference type="ARBA" id="ARBA00007362"/>
    </source>
</evidence>
<dbReference type="PANTHER" id="PTHR32322:SF2">
    <property type="entry name" value="EAMA DOMAIN-CONTAINING PROTEIN"/>
    <property type="match status" value="1"/>
</dbReference>
<dbReference type="EMBL" id="LCBE01000014">
    <property type="protein sequence ID" value="KKS03862.1"/>
    <property type="molecule type" value="Genomic_DNA"/>
</dbReference>
<evidence type="ECO:0000313" key="8">
    <source>
        <dbReference type="EMBL" id="KKS03862.1"/>
    </source>
</evidence>
<feature type="domain" description="EamA" evidence="7">
    <location>
        <begin position="153"/>
        <end position="286"/>
    </location>
</feature>
<accession>A0A0G0VW27</accession>
<feature type="transmembrane region" description="Helical" evidence="6">
    <location>
        <begin position="6"/>
        <end position="24"/>
    </location>
</feature>
<evidence type="ECO:0000256" key="5">
    <source>
        <dbReference type="ARBA" id="ARBA00023136"/>
    </source>
</evidence>
<feature type="transmembrane region" description="Helical" evidence="6">
    <location>
        <begin position="115"/>
        <end position="131"/>
    </location>
</feature>
<protein>
    <recommendedName>
        <fullName evidence="7">EamA domain-containing protein</fullName>
    </recommendedName>
</protein>
<feature type="transmembrane region" description="Helical" evidence="6">
    <location>
        <begin position="244"/>
        <end position="263"/>
    </location>
</feature>
<dbReference type="GO" id="GO:0016020">
    <property type="term" value="C:membrane"/>
    <property type="evidence" value="ECO:0007669"/>
    <property type="project" value="UniProtKB-SubCell"/>
</dbReference>
<comment type="similarity">
    <text evidence="2">Belongs to the EamA transporter family.</text>
</comment>
<evidence type="ECO:0000256" key="3">
    <source>
        <dbReference type="ARBA" id="ARBA00022692"/>
    </source>
</evidence>
<sequence>MWFYAALLMSLLTGIYVVISKHTIKNMDPVIFYWVIITASTPFVFMFAWKNGIPTLDYMFFIGVFGSAIFYTASKIIFWKTIKNSLLSEIYPLISIGPIFTLILSIIILSEKVSLYAFLGSGITLLGIYILNVSSAREGLLKPFKVLYQNKLAFLMMVSIFIGSVVSIFDKIAINHTFSQNFLFVVLVEDLIIILGLLPWMLKKKKIVIQEIITNGKLILLLAVIFSASNIVGFFALANGNPGLVSSVFRTQVFFVFLFGYFFLKDRPKLEAIIGTIIMILGLVVLKLGS</sequence>
<dbReference type="AlphaFoldDB" id="A0A0G0VW27"/>
<feature type="domain" description="EamA" evidence="7">
    <location>
        <begin position="2"/>
        <end position="132"/>
    </location>
</feature>
<gene>
    <name evidence="8" type="ORF">UU58_C0014G0009</name>
</gene>
<evidence type="ECO:0000256" key="6">
    <source>
        <dbReference type="SAM" id="Phobius"/>
    </source>
</evidence>
<feature type="transmembrane region" description="Helical" evidence="6">
    <location>
        <begin position="90"/>
        <end position="109"/>
    </location>
</feature>
<dbReference type="InterPro" id="IPR050638">
    <property type="entry name" value="AA-Vitamin_Transporters"/>
</dbReference>
<keyword evidence="5 6" id="KW-0472">Membrane</keyword>
<dbReference type="PANTHER" id="PTHR32322">
    <property type="entry name" value="INNER MEMBRANE TRANSPORTER"/>
    <property type="match status" value="1"/>
</dbReference>
<dbReference type="InterPro" id="IPR000620">
    <property type="entry name" value="EamA_dom"/>
</dbReference>
<comment type="subcellular location">
    <subcellularLocation>
        <location evidence="1">Membrane</location>
        <topology evidence="1">Multi-pass membrane protein</topology>
    </subcellularLocation>
</comment>
<organism evidence="8 9">
    <name type="scientific">Candidatus Nomurabacteria bacterium GW2011_GWA2_41_25</name>
    <dbReference type="NCBI Taxonomy" id="1618736"/>
    <lineage>
        <taxon>Bacteria</taxon>
        <taxon>Candidatus Nomuraibacteriota</taxon>
    </lineage>
</organism>
<evidence type="ECO:0000313" key="9">
    <source>
        <dbReference type="Proteomes" id="UP000034236"/>
    </source>
</evidence>
<feature type="transmembrane region" description="Helical" evidence="6">
    <location>
        <begin position="31"/>
        <end position="49"/>
    </location>
</feature>
<evidence type="ECO:0000259" key="7">
    <source>
        <dbReference type="Pfam" id="PF00892"/>
    </source>
</evidence>
<dbReference type="Pfam" id="PF00892">
    <property type="entry name" value="EamA"/>
    <property type="match status" value="2"/>
</dbReference>
<feature type="transmembrane region" description="Helical" evidence="6">
    <location>
        <begin position="55"/>
        <end position="78"/>
    </location>
</feature>
<evidence type="ECO:0000256" key="1">
    <source>
        <dbReference type="ARBA" id="ARBA00004141"/>
    </source>
</evidence>
<proteinExistence type="inferred from homology"/>
<feature type="transmembrane region" description="Helical" evidence="6">
    <location>
        <begin position="270"/>
        <end position="289"/>
    </location>
</feature>
<dbReference type="Proteomes" id="UP000034236">
    <property type="component" value="Unassembled WGS sequence"/>
</dbReference>
<keyword evidence="3 6" id="KW-0812">Transmembrane</keyword>
<name>A0A0G0VW27_9BACT</name>
<evidence type="ECO:0000256" key="4">
    <source>
        <dbReference type="ARBA" id="ARBA00022989"/>
    </source>
</evidence>
<feature type="transmembrane region" description="Helical" evidence="6">
    <location>
        <begin position="218"/>
        <end position="238"/>
    </location>
</feature>
<comment type="caution">
    <text evidence="8">The sequence shown here is derived from an EMBL/GenBank/DDBJ whole genome shotgun (WGS) entry which is preliminary data.</text>
</comment>
<dbReference type="Gene3D" id="1.10.3730.20">
    <property type="match status" value="1"/>
</dbReference>
<dbReference type="SUPFAM" id="SSF103481">
    <property type="entry name" value="Multidrug resistance efflux transporter EmrE"/>
    <property type="match status" value="2"/>
</dbReference>
<dbReference type="InterPro" id="IPR037185">
    <property type="entry name" value="EmrE-like"/>
</dbReference>
<keyword evidence="4 6" id="KW-1133">Transmembrane helix</keyword>
<reference evidence="8 9" key="1">
    <citation type="journal article" date="2015" name="Nature">
        <title>rRNA introns, odd ribosomes, and small enigmatic genomes across a large radiation of phyla.</title>
        <authorList>
            <person name="Brown C.T."/>
            <person name="Hug L.A."/>
            <person name="Thomas B.C."/>
            <person name="Sharon I."/>
            <person name="Castelle C.J."/>
            <person name="Singh A."/>
            <person name="Wilkins M.J."/>
            <person name="Williams K.H."/>
            <person name="Banfield J.F."/>
        </authorList>
    </citation>
    <scope>NUCLEOTIDE SEQUENCE [LARGE SCALE GENOMIC DNA]</scope>
</reference>